<dbReference type="InterPro" id="IPR001763">
    <property type="entry name" value="Rhodanese-like_dom"/>
</dbReference>
<protein>
    <submittedName>
        <fullName evidence="2">Sulfurtransferase</fullName>
    </submittedName>
</protein>
<comment type="caution">
    <text evidence="2">The sequence shown here is derived from an EMBL/GenBank/DDBJ whole genome shotgun (WGS) entry which is preliminary data.</text>
</comment>
<proteinExistence type="predicted"/>
<gene>
    <name evidence="2" type="ORF">EL26_20925</name>
</gene>
<dbReference type="PANTHER" id="PTHR43031">
    <property type="entry name" value="FAD-DEPENDENT OXIDOREDUCTASE"/>
    <property type="match status" value="1"/>
</dbReference>
<dbReference type="InterPro" id="IPR050229">
    <property type="entry name" value="GlpE_sulfurtransferase"/>
</dbReference>
<keyword evidence="2" id="KW-0808">Transferase</keyword>
<sequence>MQWWMYLLYALLLWFVISRLLPVRGLTNLTTAEVQERLKKPKDFVFVDVREVGEYRAGHIPGFQNIPLSQLRTRVGEIDSSKPVILTCQSGMRSKQAAKTLHKHGFRNLSHLKTGMSGWNGNVVK</sequence>
<dbReference type="PANTHER" id="PTHR43031:SF17">
    <property type="entry name" value="SULFURTRANSFERASE YTWF-RELATED"/>
    <property type="match status" value="1"/>
</dbReference>
<dbReference type="SUPFAM" id="SSF52821">
    <property type="entry name" value="Rhodanese/Cell cycle control phosphatase"/>
    <property type="match status" value="1"/>
</dbReference>
<reference evidence="2 3" key="1">
    <citation type="journal article" date="2013" name="Int. J. Syst. Evol. Microbiol.">
        <title>Tumebacillus flagellatus sp. nov., an alpha-amylase/pullulanase-producing bacterium isolated from cassava wastewater.</title>
        <authorList>
            <person name="Wang Q."/>
            <person name="Xie N."/>
            <person name="Qin Y."/>
            <person name="Shen N."/>
            <person name="Zhu J."/>
            <person name="Mi H."/>
            <person name="Huang R."/>
        </authorList>
    </citation>
    <scope>NUCLEOTIDE SEQUENCE [LARGE SCALE GENOMIC DNA]</scope>
    <source>
        <strain evidence="2 3">GST4</strain>
    </source>
</reference>
<dbReference type="CDD" id="cd00158">
    <property type="entry name" value="RHOD"/>
    <property type="match status" value="1"/>
</dbReference>
<dbReference type="eggNOG" id="COG0607">
    <property type="taxonomic scope" value="Bacteria"/>
</dbReference>
<name>A0A074LGP0_9BACL</name>
<dbReference type="EMBL" id="JMIR01000038">
    <property type="protein sequence ID" value="KEO81401.1"/>
    <property type="molecule type" value="Genomic_DNA"/>
</dbReference>
<keyword evidence="3" id="KW-1185">Reference proteome</keyword>
<evidence type="ECO:0000313" key="3">
    <source>
        <dbReference type="Proteomes" id="UP000027931"/>
    </source>
</evidence>
<dbReference type="InterPro" id="IPR036873">
    <property type="entry name" value="Rhodanese-like_dom_sf"/>
</dbReference>
<evidence type="ECO:0000259" key="1">
    <source>
        <dbReference type="PROSITE" id="PS50206"/>
    </source>
</evidence>
<accession>A0A074LGP0</accession>
<feature type="domain" description="Rhodanese" evidence="1">
    <location>
        <begin position="40"/>
        <end position="125"/>
    </location>
</feature>
<dbReference type="GO" id="GO:0016740">
    <property type="term" value="F:transferase activity"/>
    <property type="evidence" value="ECO:0007669"/>
    <property type="project" value="UniProtKB-KW"/>
</dbReference>
<dbReference type="Gene3D" id="3.40.250.10">
    <property type="entry name" value="Rhodanese-like domain"/>
    <property type="match status" value="1"/>
</dbReference>
<dbReference type="Proteomes" id="UP000027931">
    <property type="component" value="Unassembled WGS sequence"/>
</dbReference>
<dbReference type="PROSITE" id="PS50206">
    <property type="entry name" value="RHODANESE_3"/>
    <property type="match status" value="1"/>
</dbReference>
<organism evidence="2 3">
    <name type="scientific">Tumebacillus flagellatus</name>
    <dbReference type="NCBI Taxonomy" id="1157490"/>
    <lineage>
        <taxon>Bacteria</taxon>
        <taxon>Bacillati</taxon>
        <taxon>Bacillota</taxon>
        <taxon>Bacilli</taxon>
        <taxon>Bacillales</taxon>
        <taxon>Alicyclobacillaceae</taxon>
        <taxon>Tumebacillus</taxon>
    </lineage>
</organism>
<dbReference type="Pfam" id="PF00581">
    <property type="entry name" value="Rhodanese"/>
    <property type="match status" value="1"/>
</dbReference>
<dbReference type="AlphaFoldDB" id="A0A074LGP0"/>
<dbReference type="RefSeq" id="WP_038093251.1">
    <property type="nucleotide sequence ID" value="NZ_JMIR01000038.1"/>
</dbReference>
<dbReference type="STRING" id="1157490.EL26_20925"/>
<evidence type="ECO:0000313" key="2">
    <source>
        <dbReference type="EMBL" id="KEO81401.1"/>
    </source>
</evidence>
<dbReference type="OrthoDB" id="9800872at2"/>
<dbReference type="SMART" id="SM00450">
    <property type="entry name" value="RHOD"/>
    <property type="match status" value="1"/>
</dbReference>